<name>A0A0R0CR58_9GAMM</name>
<comment type="caution">
    <text evidence="4">The sequence shown here is derived from an EMBL/GenBank/DDBJ whole genome shotgun (WGS) entry which is preliminary data.</text>
</comment>
<evidence type="ECO:0000259" key="3">
    <source>
        <dbReference type="Pfam" id="PF01425"/>
    </source>
</evidence>
<dbReference type="Gene3D" id="3.90.1300.10">
    <property type="entry name" value="Amidase signature (AS) domain"/>
    <property type="match status" value="1"/>
</dbReference>
<dbReference type="InterPro" id="IPR036928">
    <property type="entry name" value="AS_sf"/>
</dbReference>
<dbReference type="EMBL" id="LDJL01000016">
    <property type="protein sequence ID" value="KRG68145.1"/>
    <property type="molecule type" value="Genomic_DNA"/>
</dbReference>
<dbReference type="STRING" id="344882.ABB29_13945"/>
<dbReference type="PROSITE" id="PS51257">
    <property type="entry name" value="PROKAR_LIPOPROTEIN"/>
    <property type="match status" value="1"/>
</dbReference>
<dbReference type="AlphaFoldDB" id="A0A0R0CR58"/>
<sequence>MRLSLPALAIVTLLAACQPTTTSTSTSTPAAEPAPASDAATTAPTDFAYAEMDITDLQTRMQNGELDSRTLTQAYLDRIQAVDQAGPRLKAVIETNPDALKEASLRDMERKNNVVRGPLHGIPILLKDNIDAVPMVNSAGSLALKDFHPHSDAFLVARLREAGAVILGKTNLSEWANFRSSHSSSGWSARGGQTLNPYALDRNPCGSSSGSAVATSANLAAASIGTETDGSIICPAAVNGVVGLKPTVGLVSRDGIIPISHSQDTAGPITRSVADAALLLNALAGRDPHDAATQNAAWNSALDYPSRLDPAALKGARIGVLRSKFAIHPDAAAAMEEAIRVMRDAGATVVDAEIPTDGQWDEAEMETLLYEFKFGLEKYLREHNAPLTTLSQLIGFNQQYRQSEMPLFGQELFEQANAKGGLGESAYISARSKARRLAGPEGIDAALKAQRLDALIAPATGPAWLTDHKAGDDFPGAGYGAAAVAGYPSLTVPMGRSNGLPLGIVFMGTAWSEPRLIELGYAYEQLTRARKPPEYAPTLPLRQ</sequence>
<evidence type="ECO:0000313" key="4">
    <source>
        <dbReference type="EMBL" id="KRG68145.1"/>
    </source>
</evidence>
<dbReference type="Proteomes" id="UP000052052">
    <property type="component" value="Unassembled WGS sequence"/>
</dbReference>
<dbReference type="EC" id="3.5.1.4" evidence="4"/>
<dbReference type="NCBIfam" id="NF005300">
    <property type="entry name" value="PRK06828.1"/>
    <property type="match status" value="1"/>
</dbReference>
<dbReference type="Pfam" id="PF01425">
    <property type="entry name" value="Amidase"/>
    <property type="match status" value="1"/>
</dbReference>
<keyword evidence="2" id="KW-0732">Signal</keyword>
<organism evidence="4 5">
    <name type="scientific">Pseudoxanthomonas dokdonensis</name>
    <dbReference type="NCBI Taxonomy" id="344882"/>
    <lineage>
        <taxon>Bacteria</taxon>
        <taxon>Pseudomonadati</taxon>
        <taxon>Pseudomonadota</taxon>
        <taxon>Gammaproteobacteria</taxon>
        <taxon>Lysobacterales</taxon>
        <taxon>Lysobacteraceae</taxon>
        <taxon>Pseudoxanthomonas</taxon>
    </lineage>
</organism>
<feature type="signal peptide" evidence="2">
    <location>
        <begin position="1"/>
        <end position="22"/>
    </location>
</feature>
<reference evidence="4 5" key="1">
    <citation type="submission" date="2015-05" db="EMBL/GenBank/DDBJ databases">
        <title>Genome sequencing and analysis of members of genus Stenotrophomonas.</title>
        <authorList>
            <person name="Patil P.P."/>
            <person name="Midha S."/>
            <person name="Patil P.B."/>
        </authorList>
    </citation>
    <scope>NUCLEOTIDE SEQUENCE [LARGE SCALE GENOMIC DNA]</scope>
    <source>
        <strain evidence="4 5">DSM 21858</strain>
    </source>
</reference>
<gene>
    <name evidence="4" type="ORF">ABB29_13945</name>
</gene>
<dbReference type="PANTHER" id="PTHR42678">
    <property type="entry name" value="AMIDASE"/>
    <property type="match status" value="1"/>
</dbReference>
<dbReference type="OrthoDB" id="8872210at2"/>
<protein>
    <submittedName>
        <fullName evidence="4">Amidase</fullName>
        <ecNumber evidence="4">3.5.1.4</ecNumber>
    </submittedName>
</protein>
<evidence type="ECO:0000256" key="1">
    <source>
        <dbReference type="SAM" id="MobiDB-lite"/>
    </source>
</evidence>
<accession>A0A0R0CR58</accession>
<feature type="chain" id="PRO_5006394537" evidence="2">
    <location>
        <begin position="23"/>
        <end position="543"/>
    </location>
</feature>
<evidence type="ECO:0000256" key="2">
    <source>
        <dbReference type="SAM" id="SignalP"/>
    </source>
</evidence>
<dbReference type="RefSeq" id="WP_057660118.1">
    <property type="nucleotide sequence ID" value="NZ_LDJL01000016.1"/>
</dbReference>
<proteinExistence type="predicted"/>
<feature type="domain" description="Amidase" evidence="3">
    <location>
        <begin position="71"/>
        <end position="516"/>
    </location>
</feature>
<dbReference type="PATRIC" id="fig|344882.3.peg.1172"/>
<dbReference type="SUPFAM" id="SSF75304">
    <property type="entry name" value="Amidase signature (AS) enzymes"/>
    <property type="match status" value="1"/>
</dbReference>
<evidence type="ECO:0000313" key="5">
    <source>
        <dbReference type="Proteomes" id="UP000052052"/>
    </source>
</evidence>
<dbReference type="NCBIfam" id="NF006006">
    <property type="entry name" value="PRK08137.1"/>
    <property type="match status" value="1"/>
</dbReference>
<dbReference type="InterPro" id="IPR023631">
    <property type="entry name" value="Amidase_dom"/>
</dbReference>
<dbReference type="GO" id="GO:0004040">
    <property type="term" value="F:amidase activity"/>
    <property type="evidence" value="ECO:0007669"/>
    <property type="project" value="UniProtKB-EC"/>
</dbReference>
<feature type="region of interest" description="Disordered" evidence="1">
    <location>
        <begin position="20"/>
        <end position="42"/>
    </location>
</feature>
<keyword evidence="5" id="KW-1185">Reference proteome</keyword>
<dbReference type="PANTHER" id="PTHR42678:SF34">
    <property type="entry name" value="OS04G0183300 PROTEIN"/>
    <property type="match status" value="1"/>
</dbReference>
<keyword evidence="4" id="KW-0378">Hydrolase</keyword>